<evidence type="ECO:0000313" key="2">
    <source>
        <dbReference type="Proteomes" id="UP000643405"/>
    </source>
</evidence>
<keyword evidence="2" id="KW-1185">Reference proteome</keyword>
<protein>
    <submittedName>
        <fullName evidence="1">Uncharacterized protein</fullName>
    </submittedName>
</protein>
<accession>A0A8J6U586</accession>
<dbReference type="Proteomes" id="UP000643405">
    <property type="component" value="Unassembled WGS sequence"/>
</dbReference>
<comment type="caution">
    <text evidence="1">The sequence shown here is derived from an EMBL/GenBank/DDBJ whole genome shotgun (WGS) entry which is preliminary data.</text>
</comment>
<evidence type="ECO:0000313" key="1">
    <source>
        <dbReference type="EMBL" id="MBD0415750.1"/>
    </source>
</evidence>
<reference evidence="1" key="1">
    <citation type="submission" date="2020-09" db="EMBL/GenBank/DDBJ databases">
        <title>Genome seq and assembly of Tianweitania sp.</title>
        <authorList>
            <person name="Chhetri G."/>
        </authorList>
    </citation>
    <scope>NUCLEOTIDE SEQUENCE</scope>
    <source>
        <strain evidence="1">Rool2</strain>
    </source>
</reference>
<organism evidence="1 2">
    <name type="scientific">Oryzicola mucosus</name>
    <dbReference type="NCBI Taxonomy" id="2767425"/>
    <lineage>
        <taxon>Bacteria</taxon>
        <taxon>Pseudomonadati</taxon>
        <taxon>Pseudomonadota</taxon>
        <taxon>Alphaproteobacteria</taxon>
        <taxon>Hyphomicrobiales</taxon>
        <taxon>Phyllobacteriaceae</taxon>
        <taxon>Oryzicola</taxon>
    </lineage>
</organism>
<gene>
    <name evidence="1" type="ORF">ICI42_13900</name>
</gene>
<dbReference type="RefSeq" id="WP_188165189.1">
    <property type="nucleotide sequence ID" value="NZ_JACVVX010000004.1"/>
</dbReference>
<proteinExistence type="predicted"/>
<sequence length="61" mass="7025">MSPTLQNAETIYKELRKLRALISKLPASQLFTETDTLLSVAETSLNRNLAVMRFREHPSHR</sequence>
<dbReference type="AlphaFoldDB" id="A0A8J6U586"/>
<name>A0A8J6U586_9HYPH</name>
<dbReference type="EMBL" id="JACVVX010000004">
    <property type="protein sequence ID" value="MBD0415750.1"/>
    <property type="molecule type" value="Genomic_DNA"/>
</dbReference>